<evidence type="ECO:0000313" key="19">
    <source>
        <dbReference type="Proteomes" id="UP000225379"/>
    </source>
</evidence>
<dbReference type="GO" id="GO:0038023">
    <property type="term" value="F:signaling receptor activity"/>
    <property type="evidence" value="ECO:0007669"/>
    <property type="project" value="InterPro"/>
</dbReference>
<evidence type="ECO:0000256" key="16">
    <source>
        <dbReference type="SAM" id="SignalP"/>
    </source>
</evidence>
<keyword evidence="4 14" id="KW-1134">Transmembrane beta strand</keyword>
<evidence type="ECO:0000256" key="10">
    <source>
        <dbReference type="ARBA" id="ARBA00023077"/>
    </source>
</evidence>
<dbReference type="OrthoDB" id="9760333at2"/>
<evidence type="ECO:0000256" key="3">
    <source>
        <dbReference type="ARBA" id="ARBA00022448"/>
    </source>
</evidence>
<evidence type="ECO:0000256" key="5">
    <source>
        <dbReference type="ARBA" id="ARBA00022496"/>
    </source>
</evidence>
<keyword evidence="19" id="KW-1185">Reference proteome</keyword>
<evidence type="ECO:0000256" key="8">
    <source>
        <dbReference type="ARBA" id="ARBA00023004"/>
    </source>
</evidence>
<dbReference type="SMART" id="SM00965">
    <property type="entry name" value="STN"/>
    <property type="match status" value="1"/>
</dbReference>
<dbReference type="Gene3D" id="2.40.170.20">
    <property type="entry name" value="TonB-dependent receptor, beta-barrel domain"/>
    <property type="match status" value="1"/>
</dbReference>
<keyword evidence="8" id="KW-0408">Iron</keyword>
<dbReference type="Pfam" id="PF00593">
    <property type="entry name" value="TonB_dep_Rec_b-barrel"/>
    <property type="match status" value="1"/>
</dbReference>
<evidence type="ECO:0000256" key="2">
    <source>
        <dbReference type="ARBA" id="ARBA00009810"/>
    </source>
</evidence>
<name>A0A2B8BD92_9PROT</name>
<feature type="signal peptide" evidence="16">
    <location>
        <begin position="1"/>
        <end position="27"/>
    </location>
</feature>
<dbReference type="Proteomes" id="UP000225379">
    <property type="component" value="Unassembled WGS sequence"/>
</dbReference>
<protein>
    <submittedName>
        <fullName evidence="18">TonB-dependent siderophore receptor</fullName>
    </submittedName>
</protein>
<comment type="caution">
    <text evidence="18">The sequence shown here is derived from an EMBL/GenBank/DDBJ whole genome shotgun (WGS) entry which is preliminary data.</text>
</comment>
<evidence type="ECO:0000259" key="17">
    <source>
        <dbReference type="SMART" id="SM00965"/>
    </source>
</evidence>
<dbReference type="NCBIfam" id="TIGR01783">
    <property type="entry name" value="TonB-siderophor"/>
    <property type="match status" value="1"/>
</dbReference>
<dbReference type="SUPFAM" id="SSF56935">
    <property type="entry name" value="Porins"/>
    <property type="match status" value="1"/>
</dbReference>
<dbReference type="InterPro" id="IPR039426">
    <property type="entry name" value="TonB-dep_rcpt-like"/>
</dbReference>
<feature type="domain" description="Secretin/TonB short N-terminal" evidence="17">
    <location>
        <begin position="77"/>
        <end position="128"/>
    </location>
</feature>
<dbReference type="Gene3D" id="3.55.50.30">
    <property type="match status" value="1"/>
</dbReference>
<dbReference type="Pfam" id="PF07715">
    <property type="entry name" value="Plug"/>
    <property type="match status" value="1"/>
</dbReference>
<feature type="chain" id="PRO_5012518809" evidence="16">
    <location>
        <begin position="28"/>
        <end position="810"/>
    </location>
</feature>
<dbReference type="InterPro" id="IPR012910">
    <property type="entry name" value="Plug_dom"/>
</dbReference>
<evidence type="ECO:0000256" key="11">
    <source>
        <dbReference type="ARBA" id="ARBA00023136"/>
    </source>
</evidence>
<dbReference type="AlphaFoldDB" id="A0A2B8BD92"/>
<dbReference type="InterPro" id="IPR010105">
    <property type="entry name" value="TonB_sidphr_rcpt"/>
</dbReference>
<keyword evidence="13 14" id="KW-0998">Cell outer membrane</keyword>
<dbReference type="GO" id="GO:0015891">
    <property type="term" value="P:siderophore transport"/>
    <property type="evidence" value="ECO:0007669"/>
    <property type="project" value="InterPro"/>
</dbReference>
<evidence type="ECO:0000256" key="9">
    <source>
        <dbReference type="ARBA" id="ARBA00023065"/>
    </source>
</evidence>
<dbReference type="GO" id="GO:0009279">
    <property type="term" value="C:cell outer membrane"/>
    <property type="evidence" value="ECO:0007669"/>
    <property type="project" value="UniProtKB-SubCell"/>
</dbReference>
<evidence type="ECO:0000256" key="6">
    <source>
        <dbReference type="ARBA" id="ARBA00022692"/>
    </source>
</evidence>
<keyword evidence="9" id="KW-0406">Ion transport</keyword>
<dbReference type="FunFam" id="2.170.130.10:FF:000001">
    <property type="entry name" value="Catecholate siderophore TonB-dependent receptor"/>
    <property type="match status" value="1"/>
</dbReference>
<evidence type="ECO:0000256" key="1">
    <source>
        <dbReference type="ARBA" id="ARBA00004571"/>
    </source>
</evidence>
<evidence type="ECO:0000256" key="12">
    <source>
        <dbReference type="ARBA" id="ARBA00023170"/>
    </source>
</evidence>
<dbReference type="InterPro" id="IPR011662">
    <property type="entry name" value="Secretin/TonB_short_N"/>
</dbReference>
<reference evidence="19" key="1">
    <citation type="submission" date="2017-10" db="EMBL/GenBank/DDBJ databases">
        <authorList>
            <person name="Kravchenko I.K."/>
            <person name="Grouzdev D.S."/>
        </authorList>
    </citation>
    <scope>NUCLEOTIDE SEQUENCE [LARGE SCALE GENOMIC DNA]</scope>
    <source>
        <strain evidence="19">B2</strain>
    </source>
</reference>
<dbReference type="PANTHER" id="PTHR32552">
    <property type="entry name" value="FERRICHROME IRON RECEPTOR-RELATED"/>
    <property type="match status" value="1"/>
</dbReference>
<dbReference type="InterPro" id="IPR037066">
    <property type="entry name" value="Plug_dom_sf"/>
</dbReference>
<dbReference type="RefSeq" id="WP_098737935.1">
    <property type="nucleotide sequence ID" value="NZ_PDKW01000042.1"/>
</dbReference>
<dbReference type="GO" id="GO:0015344">
    <property type="term" value="F:siderophore uptake transmembrane transporter activity"/>
    <property type="evidence" value="ECO:0007669"/>
    <property type="project" value="TreeGrafter"/>
</dbReference>
<evidence type="ECO:0000256" key="13">
    <source>
        <dbReference type="ARBA" id="ARBA00023237"/>
    </source>
</evidence>
<dbReference type="Pfam" id="PF07660">
    <property type="entry name" value="STN"/>
    <property type="match status" value="1"/>
</dbReference>
<keyword evidence="5" id="KW-0410">Iron transport</keyword>
<keyword evidence="6 14" id="KW-0812">Transmembrane</keyword>
<dbReference type="CDD" id="cd01347">
    <property type="entry name" value="ligand_gated_channel"/>
    <property type="match status" value="1"/>
</dbReference>
<evidence type="ECO:0000256" key="4">
    <source>
        <dbReference type="ARBA" id="ARBA00022452"/>
    </source>
</evidence>
<evidence type="ECO:0000313" key="18">
    <source>
        <dbReference type="EMBL" id="PGH55217.1"/>
    </source>
</evidence>
<keyword evidence="10 15" id="KW-0798">TonB box</keyword>
<keyword evidence="7 16" id="KW-0732">Signal</keyword>
<proteinExistence type="inferred from homology"/>
<dbReference type="PANTHER" id="PTHR32552:SF68">
    <property type="entry name" value="FERRICHROME OUTER MEMBRANE TRANSPORTER_PHAGE RECEPTOR"/>
    <property type="match status" value="1"/>
</dbReference>
<dbReference type="InterPro" id="IPR036942">
    <property type="entry name" value="Beta-barrel_TonB_sf"/>
</dbReference>
<keyword evidence="11 14" id="KW-0472">Membrane</keyword>
<dbReference type="EMBL" id="PDKW01000042">
    <property type="protein sequence ID" value="PGH55217.1"/>
    <property type="molecule type" value="Genomic_DNA"/>
</dbReference>
<sequence length="810" mass="87650">MAVRAVRIVGRGFRRFLLLSTACAALAALPASHAAAAGATTVATTVAQAGAEPAMHFSVPAQSLDTALTAFADQAGFRLLFSAPAVQGLSSPGLDVTATPVDALNRLLAGSGFTWRFTGSKTVTLEKVAAAGAVLLDPVTVQGGGVGRASAYGPVPGYVATRSAGATKTDTPLVETPQSISVVGAEELEARNVQTLEDAVKYTPGVVLSYGSVGDSRSSWYKMRGFPVTTTYYRDGLKVAGQSWQRMDSFLMERVEILRGPASVMYGQSVPGGLINMVSKLPQDVQSAEVAVEYGSNDWKRIEGDITGPLDQDRELLYRITAAVQDSNGLNGIEHDRADRKMIAPSLTWRPQQGTSVTLAAVHQTDDSRGWTPRRRYTTAAGTTDPKTYMGEPDYDRFQQEQTQLTLLAEHAVNDSLKFSFGGRYAKYDLDYRQVWPGSFQANGRIMNRAQYLYAQDAETYAFDARAEGKFSVLSADHTLLGGVDYSYLTMKDGFGSRAVETTLDLFNPVYGRYGSEPALSVDDLDSRMLGVYVQDQISVGENWVFLLGGRRDFPGVSSGLAYQNAYTGRFGVAYKTDFGLVPYASYAESFEPQSGTAWGGTRFTPTTGRQYEIGVKYEPQGTNLLATVALFDLRKQNVLTTDPDPTHLCNGSRCSVQTGEVKSQGVELGLTMGLAQGLNAVAAYTYNPIEVTKSNIAGEIGRQQSDQPIHTASLWLDYGVQDGPLEGFGLGGGLRFVGKTTNSSSNVTTAGYVMDEMMVRYTAEAWRLSVNVRNLLDREVEYSCTRNATQSMCYLNEPLTVTARVSRKF</sequence>
<evidence type="ECO:0000256" key="15">
    <source>
        <dbReference type="RuleBase" id="RU003357"/>
    </source>
</evidence>
<keyword evidence="12 18" id="KW-0675">Receptor</keyword>
<accession>A0A2B8BD92</accession>
<comment type="subcellular location">
    <subcellularLocation>
        <location evidence="1 14">Cell outer membrane</location>
        <topology evidence="1 14">Multi-pass membrane protein</topology>
    </subcellularLocation>
</comment>
<dbReference type="PROSITE" id="PS52016">
    <property type="entry name" value="TONB_DEPENDENT_REC_3"/>
    <property type="match status" value="1"/>
</dbReference>
<dbReference type="InterPro" id="IPR000531">
    <property type="entry name" value="Beta-barrel_TonB"/>
</dbReference>
<keyword evidence="3 14" id="KW-0813">Transport</keyword>
<evidence type="ECO:0000256" key="7">
    <source>
        <dbReference type="ARBA" id="ARBA00022729"/>
    </source>
</evidence>
<evidence type="ECO:0000256" key="14">
    <source>
        <dbReference type="PROSITE-ProRule" id="PRU01360"/>
    </source>
</evidence>
<organism evidence="18 19">
    <name type="scientific">Azospirillum palustre</name>
    <dbReference type="NCBI Taxonomy" id="2044885"/>
    <lineage>
        <taxon>Bacteria</taxon>
        <taxon>Pseudomonadati</taxon>
        <taxon>Pseudomonadota</taxon>
        <taxon>Alphaproteobacteria</taxon>
        <taxon>Rhodospirillales</taxon>
        <taxon>Azospirillaceae</taxon>
        <taxon>Azospirillum</taxon>
    </lineage>
</organism>
<comment type="similarity">
    <text evidence="2 14 15">Belongs to the TonB-dependent receptor family.</text>
</comment>
<gene>
    <name evidence="18" type="ORF">CRT60_17925</name>
</gene>
<dbReference type="Gene3D" id="2.170.130.10">
    <property type="entry name" value="TonB-dependent receptor, plug domain"/>
    <property type="match status" value="1"/>
</dbReference>